<reference evidence="2 3" key="1">
    <citation type="submission" date="2012-02" db="EMBL/GenBank/DDBJ databases">
        <title>Complete genome sequence of Phycisphaera mikurensis NBRC 102666.</title>
        <authorList>
            <person name="Ankai A."/>
            <person name="Hosoyama A."/>
            <person name="Terui Y."/>
            <person name="Sekine M."/>
            <person name="Fukai R."/>
            <person name="Kato Y."/>
            <person name="Nakamura S."/>
            <person name="Yamada-Narita S."/>
            <person name="Kawakoshi A."/>
            <person name="Fukunaga Y."/>
            <person name="Yamazaki S."/>
            <person name="Fujita N."/>
        </authorList>
    </citation>
    <scope>NUCLEOTIDE SEQUENCE [LARGE SCALE GENOMIC DNA]</scope>
    <source>
        <strain evidence="3">NBRC 102666 / KCTC 22515 / FYK2301M01</strain>
    </source>
</reference>
<dbReference type="STRING" id="1142394.PSMK_26580"/>
<accession>I0IHS9</accession>
<dbReference type="EMBL" id="AP012338">
    <property type="protein sequence ID" value="BAM04817.1"/>
    <property type="molecule type" value="Genomic_DNA"/>
</dbReference>
<dbReference type="KEGG" id="phm:PSMK_26580"/>
<feature type="compositionally biased region" description="Basic and acidic residues" evidence="1">
    <location>
        <begin position="66"/>
        <end position="81"/>
    </location>
</feature>
<dbReference type="AlphaFoldDB" id="I0IHS9"/>
<proteinExistence type="predicted"/>
<keyword evidence="3" id="KW-1185">Reference proteome</keyword>
<evidence type="ECO:0000313" key="3">
    <source>
        <dbReference type="Proteomes" id="UP000007881"/>
    </source>
</evidence>
<feature type="region of interest" description="Disordered" evidence="1">
    <location>
        <begin position="66"/>
        <end position="87"/>
    </location>
</feature>
<feature type="region of interest" description="Disordered" evidence="1">
    <location>
        <begin position="24"/>
        <end position="44"/>
    </location>
</feature>
<evidence type="ECO:0000256" key="1">
    <source>
        <dbReference type="SAM" id="MobiDB-lite"/>
    </source>
</evidence>
<dbReference type="HOGENOM" id="CLU_2480662_0_0_0"/>
<sequence>MFRSTHQHAARQGAVVALVRVGAVHRRSADRDPKEPKTGPVRGVLSRCAGAGRCPDLGCTRGSRVRESDKLRSDPAWRHDGTLTGRC</sequence>
<organism evidence="2 3">
    <name type="scientific">Phycisphaera mikurensis (strain NBRC 102666 / KCTC 22515 / FYK2301M01)</name>
    <dbReference type="NCBI Taxonomy" id="1142394"/>
    <lineage>
        <taxon>Bacteria</taxon>
        <taxon>Pseudomonadati</taxon>
        <taxon>Planctomycetota</taxon>
        <taxon>Phycisphaerae</taxon>
        <taxon>Phycisphaerales</taxon>
        <taxon>Phycisphaeraceae</taxon>
        <taxon>Phycisphaera</taxon>
    </lineage>
</organism>
<evidence type="ECO:0000313" key="2">
    <source>
        <dbReference type="EMBL" id="BAM04817.1"/>
    </source>
</evidence>
<name>I0IHS9_PHYMF</name>
<protein>
    <submittedName>
        <fullName evidence="2">Uncharacterized protein</fullName>
    </submittedName>
</protein>
<dbReference type="Proteomes" id="UP000007881">
    <property type="component" value="Chromosome"/>
</dbReference>
<gene>
    <name evidence="2" type="ordered locus">PSMK_26580</name>
</gene>
<feature type="compositionally biased region" description="Basic and acidic residues" evidence="1">
    <location>
        <begin position="27"/>
        <end position="37"/>
    </location>
</feature>